<evidence type="ECO:0000313" key="1">
    <source>
        <dbReference type="EMBL" id="TCJ97726.1"/>
    </source>
</evidence>
<accession>A0A4R1FR14</accession>
<dbReference type="RefSeq" id="WP_067447208.1">
    <property type="nucleotide sequence ID" value="NZ_SMFR01000002.1"/>
</dbReference>
<name>A0A4R1FR14_9NOCA</name>
<dbReference type="Gene3D" id="1.10.357.10">
    <property type="entry name" value="Tetracycline Repressor, domain 2"/>
    <property type="match status" value="1"/>
</dbReference>
<comment type="caution">
    <text evidence="1">The sequence shown here is derived from an EMBL/GenBank/DDBJ whole genome shotgun (WGS) entry which is preliminary data.</text>
</comment>
<dbReference type="AlphaFoldDB" id="A0A4R1FR14"/>
<evidence type="ECO:0008006" key="3">
    <source>
        <dbReference type="Google" id="ProtNLM"/>
    </source>
</evidence>
<proteinExistence type="predicted"/>
<sequence>MAELAATLSVVAETGFPRLREVVAVSQGVGRSAEEDRLAFDLEVIIAGLQQRLAAGRPA</sequence>
<dbReference type="Proteomes" id="UP000294856">
    <property type="component" value="Unassembled WGS sequence"/>
</dbReference>
<organism evidence="1 2">
    <name type="scientific">Nocardia alba</name>
    <dbReference type="NCBI Taxonomy" id="225051"/>
    <lineage>
        <taxon>Bacteria</taxon>
        <taxon>Bacillati</taxon>
        <taxon>Actinomycetota</taxon>
        <taxon>Actinomycetes</taxon>
        <taxon>Mycobacteriales</taxon>
        <taxon>Nocardiaceae</taxon>
        <taxon>Nocardia</taxon>
    </lineage>
</organism>
<gene>
    <name evidence="1" type="ORF">DFR71_3775</name>
</gene>
<evidence type="ECO:0000313" key="2">
    <source>
        <dbReference type="Proteomes" id="UP000294856"/>
    </source>
</evidence>
<keyword evidence="2" id="KW-1185">Reference proteome</keyword>
<protein>
    <recommendedName>
        <fullName evidence="3">Tetracycline repressor TetR C-terminal domain-containing protein</fullName>
    </recommendedName>
</protein>
<reference evidence="1 2" key="1">
    <citation type="submission" date="2019-03" db="EMBL/GenBank/DDBJ databases">
        <title>Genomic Encyclopedia of Type Strains, Phase IV (KMG-IV): sequencing the most valuable type-strain genomes for metagenomic binning, comparative biology and taxonomic classification.</title>
        <authorList>
            <person name="Goeker M."/>
        </authorList>
    </citation>
    <scope>NUCLEOTIDE SEQUENCE [LARGE SCALE GENOMIC DNA]</scope>
    <source>
        <strain evidence="1 2">DSM 44684</strain>
    </source>
</reference>
<dbReference type="EMBL" id="SMFR01000002">
    <property type="protein sequence ID" value="TCJ97726.1"/>
    <property type="molecule type" value="Genomic_DNA"/>
</dbReference>